<dbReference type="PANTHER" id="PTHR41247:SF1">
    <property type="entry name" value="HTH-TYPE TRANSCRIPTIONAL REPRESSOR YCNK"/>
    <property type="match status" value="1"/>
</dbReference>
<sequence length="201" mass="21704">MTDPVLGSRSRRRLLTAVGAGTAVGLAGCLGGDDDDSDAADDEQDDSADIEYIDHPGDGPIEFESSHGCGVCGMGVVDYSERNAQVAHESGDGMTFCSSGCLVAYLVAPDHFDGPDSEIAGVWTTDFDTGDLIDAEEAYFALEHDERRADDPMGVDPRVYAEEELALEYVDQYDDLNEDDVITYDEIDEDVADIYRGSRLP</sequence>
<evidence type="ECO:0000313" key="2">
    <source>
        <dbReference type="Proteomes" id="UP000196084"/>
    </source>
</evidence>
<dbReference type="SUPFAM" id="SSF160387">
    <property type="entry name" value="NosL/MerB-like"/>
    <property type="match status" value="1"/>
</dbReference>
<comment type="caution">
    <text evidence="1">The sequence shown here is derived from an EMBL/GenBank/DDBJ whole genome shotgun (WGS) entry which is preliminary data.</text>
</comment>
<dbReference type="InterPro" id="IPR008719">
    <property type="entry name" value="N2O_reductase_NosL"/>
</dbReference>
<keyword evidence="2" id="KW-1185">Reference proteome</keyword>
<evidence type="ECO:0008006" key="3">
    <source>
        <dbReference type="Google" id="ProtNLM"/>
    </source>
</evidence>
<accession>A0A202EAS2</accession>
<organism evidence="1 2">
    <name type="scientific">Natronolimnobius baerhuensis</name>
    <dbReference type="NCBI Taxonomy" id="253108"/>
    <lineage>
        <taxon>Archaea</taxon>
        <taxon>Methanobacteriati</taxon>
        <taxon>Methanobacteriota</taxon>
        <taxon>Stenosarchaea group</taxon>
        <taxon>Halobacteria</taxon>
        <taxon>Halobacteriales</taxon>
        <taxon>Natrialbaceae</taxon>
        <taxon>Natronolimnobius</taxon>
    </lineage>
</organism>
<dbReference type="PANTHER" id="PTHR41247">
    <property type="entry name" value="HTH-TYPE TRANSCRIPTIONAL REPRESSOR YCNK"/>
    <property type="match status" value="1"/>
</dbReference>
<dbReference type="OrthoDB" id="241788at2157"/>
<dbReference type="PROSITE" id="PS00018">
    <property type="entry name" value="EF_HAND_1"/>
    <property type="match status" value="1"/>
</dbReference>
<dbReference type="AlphaFoldDB" id="A0A202EAS2"/>
<dbReference type="RefSeq" id="WP_087713688.1">
    <property type="nucleotide sequence ID" value="NZ_MWPH01000001.1"/>
</dbReference>
<gene>
    <name evidence="1" type="ORF">B2G88_00565</name>
</gene>
<evidence type="ECO:0000313" key="1">
    <source>
        <dbReference type="EMBL" id="OVE85356.1"/>
    </source>
</evidence>
<dbReference type="InterPro" id="IPR006311">
    <property type="entry name" value="TAT_signal"/>
</dbReference>
<name>A0A202EAS2_9EURY</name>
<dbReference type="EMBL" id="MWPH01000001">
    <property type="protein sequence ID" value="OVE85356.1"/>
    <property type="molecule type" value="Genomic_DNA"/>
</dbReference>
<dbReference type="PROSITE" id="PS51318">
    <property type="entry name" value="TAT"/>
    <property type="match status" value="1"/>
</dbReference>
<dbReference type="InterPro" id="IPR018247">
    <property type="entry name" value="EF_Hand_1_Ca_BS"/>
</dbReference>
<reference evidence="1 2" key="1">
    <citation type="submission" date="2017-02" db="EMBL/GenBank/DDBJ databases">
        <title>Natronthermophilus aegyptiacus gen. nov.,sp. nov., an aerobic, extremely halophilic alkalithermophilic archaeon isolated from the athalassohaline Wadi An Natrun, Egypt.</title>
        <authorList>
            <person name="Zhao B."/>
        </authorList>
    </citation>
    <scope>NUCLEOTIDE SEQUENCE [LARGE SCALE GENOMIC DNA]</scope>
    <source>
        <strain evidence="1 2">CGMCC 1.3597</strain>
    </source>
</reference>
<dbReference type="Pfam" id="PF05573">
    <property type="entry name" value="NosL"/>
    <property type="match status" value="1"/>
</dbReference>
<proteinExistence type="predicted"/>
<dbReference type="Proteomes" id="UP000196084">
    <property type="component" value="Unassembled WGS sequence"/>
</dbReference>
<protein>
    <recommendedName>
        <fullName evidence="3">NosL family protein</fullName>
    </recommendedName>
</protein>